<protein>
    <submittedName>
        <fullName evidence="2">Uncharacterized protein</fullName>
    </submittedName>
</protein>
<evidence type="ECO:0000313" key="2">
    <source>
        <dbReference type="EMBL" id="EFT83474.1"/>
    </source>
</evidence>
<proteinExistence type="predicted"/>
<reference evidence="2 3" key="1">
    <citation type="submission" date="2010-12" db="EMBL/GenBank/DDBJ databases">
        <authorList>
            <person name="Muzny D."/>
            <person name="Qin X."/>
            <person name="Buhay C."/>
            <person name="Dugan-Rocha S."/>
            <person name="Ding Y."/>
            <person name="Chen G."/>
            <person name="Hawes A."/>
            <person name="Holder M."/>
            <person name="Jhangiani S."/>
            <person name="Johnson A."/>
            <person name="Khan Z."/>
            <person name="Li Z."/>
            <person name="Liu W."/>
            <person name="Liu X."/>
            <person name="Perez L."/>
            <person name="Shen H."/>
            <person name="Wang Q."/>
            <person name="Watt J."/>
            <person name="Xi L."/>
            <person name="Xin Y."/>
            <person name="Zhou J."/>
            <person name="Deng J."/>
            <person name="Jiang H."/>
            <person name="Liu Y."/>
            <person name="Qu J."/>
            <person name="Song X.-Z."/>
            <person name="Zhang L."/>
            <person name="Villasana D."/>
            <person name="Johnson A."/>
            <person name="Liu J."/>
            <person name="Liyanage D."/>
            <person name="Lorensuhewa L."/>
            <person name="Robinson T."/>
            <person name="Song A."/>
            <person name="Song B.-B."/>
            <person name="Dinh H."/>
            <person name="Thornton R."/>
            <person name="Coyle M."/>
            <person name="Francisco L."/>
            <person name="Jackson L."/>
            <person name="Javaid M."/>
            <person name="Korchina V."/>
            <person name="Kovar C."/>
            <person name="Mata R."/>
            <person name="Mathew T."/>
            <person name="Ngo R."/>
            <person name="Nguyen L."/>
            <person name="Nguyen N."/>
            <person name="Okwuonu G."/>
            <person name="Ongeri F."/>
            <person name="Pham C."/>
            <person name="Simmons D."/>
            <person name="Wilczek-Boney K."/>
            <person name="Hale W."/>
            <person name="Jakkamsetti A."/>
            <person name="Pham P."/>
            <person name="Ruth R."/>
            <person name="San Lucas F."/>
            <person name="Warren J."/>
            <person name="Zhang J."/>
            <person name="Zhao Z."/>
            <person name="Zhou C."/>
            <person name="Zhu D."/>
            <person name="Lee S."/>
            <person name="Bess C."/>
            <person name="Blankenburg K."/>
            <person name="Forbes L."/>
            <person name="Fu Q."/>
            <person name="Gubbala S."/>
            <person name="Hirani K."/>
            <person name="Jayaseelan J.C."/>
            <person name="Lara F."/>
            <person name="Munidasa M."/>
            <person name="Palculict T."/>
            <person name="Patil S."/>
            <person name="Pu L.-L."/>
            <person name="Saada N."/>
            <person name="Tang L."/>
            <person name="Weissenberger G."/>
            <person name="Zhu Y."/>
            <person name="Hemphill L."/>
            <person name="Shang Y."/>
            <person name="Youmans B."/>
            <person name="Ayvaz T."/>
            <person name="Ross M."/>
            <person name="Santibanez J."/>
            <person name="Aqrawi P."/>
            <person name="Gross S."/>
            <person name="Joshi V."/>
            <person name="Fowler G."/>
            <person name="Nazareth L."/>
            <person name="Reid J."/>
            <person name="Worley K."/>
            <person name="Petrosino J."/>
            <person name="Highlander S."/>
            <person name="Gibbs R."/>
        </authorList>
    </citation>
    <scope>NUCLEOTIDE SEQUENCE [LARGE SCALE GENOMIC DNA]</scope>
    <source>
        <strain evidence="2 3">DSM 10105</strain>
    </source>
</reference>
<sequence length="342" mass="37230">MTHYLLRVPTSPSQGSKPISLYVYDSTVGSDSPAALLHTYPPQEQYPLGADRFLKDRPNVFLDVADLLEGNRLTVEDFADFPQDWQDSADSGDSREPQDSQKASLSGEMTVVHLSALCQYASRRSADGSGNARRFKDARDLWTRLRKLVLDRIVTPQATPIVKVRKASNWKKNQAFKDVTCDPRAWYVSRVFGRSNSRKDAFVAYRGWEALARDLGGSSTMPAAPVLAAGGPSAKTMGGDAPTVSSALSSAVTAAKENLDYPTFGEIAAFLDDSNMVVFHDDASFAALIRDNAGKGKEIFPDTPVEVHTVPDPQMDPDDPAFLPESSTMGANHFANVIAPRS</sequence>
<dbReference type="Proteomes" id="UP000004946">
    <property type="component" value="Chromosome"/>
</dbReference>
<keyword evidence="3" id="KW-1185">Reference proteome</keyword>
<evidence type="ECO:0000256" key="1">
    <source>
        <dbReference type="SAM" id="MobiDB-lite"/>
    </source>
</evidence>
<dbReference type="AlphaFoldDB" id="E6K0Z3"/>
<organism evidence="2 3">
    <name type="scientific">Parascardovia denticolens DSM 10105 = JCM 12538</name>
    <dbReference type="NCBI Taxonomy" id="864564"/>
    <lineage>
        <taxon>Bacteria</taxon>
        <taxon>Bacillati</taxon>
        <taxon>Actinomycetota</taxon>
        <taxon>Actinomycetes</taxon>
        <taxon>Bifidobacteriales</taxon>
        <taxon>Bifidobacteriaceae</taxon>
        <taxon>Parascardovia</taxon>
    </lineage>
</organism>
<evidence type="ECO:0000313" key="3">
    <source>
        <dbReference type="Proteomes" id="UP000004946"/>
    </source>
</evidence>
<dbReference type="HOGENOM" id="CLU_810968_0_0_11"/>
<dbReference type="EMBL" id="AEON01000001">
    <property type="protein sequence ID" value="EFT83474.1"/>
    <property type="molecule type" value="Genomic_DNA"/>
</dbReference>
<gene>
    <name evidence="2" type="ORF">HMPREF0620_0479</name>
</gene>
<dbReference type="eggNOG" id="ENOG5031JZG">
    <property type="taxonomic scope" value="Bacteria"/>
</dbReference>
<name>E6K0Z3_PARDN</name>
<dbReference type="PATRIC" id="fig|864564.6.peg.1232"/>
<comment type="caution">
    <text evidence="2">The sequence shown here is derived from an EMBL/GenBank/DDBJ whole genome shotgun (WGS) entry which is preliminary data.</text>
</comment>
<dbReference type="KEGG" id="pdo:PSDT_1119"/>
<dbReference type="RefSeq" id="WP_006288893.1">
    <property type="nucleotide sequence ID" value="NZ_AP012333.1"/>
</dbReference>
<accession>E6K0Z3</accession>
<feature type="region of interest" description="Disordered" evidence="1">
    <location>
        <begin position="84"/>
        <end position="105"/>
    </location>
</feature>